<dbReference type="Gene3D" id="2.170.130.10">
    <property type="entry name" value="TonB-dependent receptor, plug domain"/>
    <property type="match status" value="1"/>
</dbReference>
<feature type="signal peptide" evidence="3">
    <location>
        <begin position="1"/>
        <end position="22"/>
    </location>
</feature>
<evidence type="ECO:0000256" key="1">
    <source>
        <dbReference type="ARBA" id="ARBA00022729"/>
    </source>
</evidence>
<keyword evidence="2" id="KW-1134">Transmembrane beta strand</keyword>
<protein>
    <recommendedName>
        <fullName evidence="4">TonB-dependent receptor plug domain-containing protein</fullName>
    </recommendedName>
</protein>
<dbReference type="PANTHER" id="PTHR30069">
    <property type="entry name" value="TONB-DEPENDENT OUTER MEMBRANE RECEPTOR"/>
    <property type="match status" value="1"/>
</dbReference>
<keyword evidence="2" id="KW-0812">Transmembrane</keyword>
<dbReference type="InterPro" id="IPR012910">
    <property type="entry name" value="Plug_dom"/>
</dbReference>
<gene>
    <name evidence="5" type="ORF">OMM_14237</name>
</gene>
<dbReference type="AlphaFoldDB" id="A0A1V1NSI6"/>
<evidence type="ECO:0000256" key="2">
    <source>
        <dbReference type="PROSITE-ProRule" id="PRU01360"/>
    </source>
</evidence>
<evidence type="ECO:0000259" key="4">
    <source>
        <dbReference type="Pfam" id="PF07715"/>
    </source>
</evidence>
<keyword evidence="2" id="KW-0998">Cell outer membrane</keyword>
<dbReference type="InterPro" id="IPR039426">
    <property type="entry name" value="TonB-dep_rcpt-like"/>
</dbReference>
<evidence type="ECO:0000256" key="3">
    <source>
        <dbReference type="SAM" id="SignalP"/>
    </source>
</evidence>
<sequence>MNLKMIIFLFAFLAAFNQSVIAEESERVQTLDTIVVSAQKDDDFVFQTGDVDLEETPAFFSLIKRDQFEGKIESLADVIEKEAGVQVNQAGGLGSYSVISLRGSTSEQVMIYLDGIL</sequence>
<keyword evidence="1 3" id="KW-0732">Signal</keyword>
<feature type="domain" description="TonB-dependent receptor plug" evidence="4">
    <location>
        <begin position="53"/>
        <end position="116"/>
    </location>
</feature>
<keyword evidence="2" id="KW-0472">Membrane</keyword>
<name>A0A1V1NSI6_9BACT</name>
<dbReference type="PANTHER" id="PTHR30069:SF29">
    <property type="entry name" value="HEMOGLOBIN AND HEMOGLOBIN-HAPTOGLOBIN-BINDING PROTEIN 1-RELATED"/>
    <property type="match status" value="1"/>
</dbReference>
<comment type="subcellular location">
    <subcellularLocation>
        <location evidence="2">Cell outer membrane</location>
        <topology evidence="2">Multi-pass membrane protein</topology>
    </subcellularLocation>
</comment>
<dbReference type="GO" id="GO:0009279">
    <property type="term" value="C:cell outer membrane"/>
    <property type="evidence" value="ECO:0007669"/>
    <property type="project" value="UniProtKB-SubCell"/>
</dbReference>
<dbReference type="InterPro" id="IPR037066">
    <property type="entry name" value="Plug_dom_sf"/>
</dbReference>
<dbReference type="SUPFAM" id="SSF56935">
    <property type="entry name" value="Porins"/>
    <property type="match status" value="1"/>
</dbReference>
<reference evidence="6" key="1">
    <citation type="submission" date="2012-11" db="EMBL/GenBank/DDBJ databases">
        <authorList>
            <person name="Lucero-Rivera Y.E."/>
            <person name="Tovar-Ramirez D."/>
        </authorList>
    </citation>
    <scope>NUCLEOTIDE SEQUENCE [LARGE SCALE GENOMIC DNA]</scope>
    <source>
        <strain evidence="6">Araruama</strain>
    </source>
</reference>
<dbReference type="GO" id="GO:0015344">
    <property type="term" value="F:siderophore uptake transmembrane transporter activity"/>
    <property type="evidence" value="ECO:0007669"/>
    <property type="project" value="TreeGrafter"/>
</dbReference>
<keyword evidence="2" id="KW-0813">Transport</keyword>
<feature type="chain" id="PRO_5010698299" description="TonB-dependent receptor plug domain-containing protein" evidence="3">
    <location>
        <begin position="23"/>
        <end position="117"/>
    </location>
</feature>
<dbReference type="PROSITE" id="PS00430">
    <property type="entry name" value="TONB_DEPENDENT_REC_1"/>
    <property type="match status" value="1"/>
</dbReference>
<accession>A0A1V1NSI6</accession>
<comment type="caution">
    <text evidence="5">The sequence shown here is derived from an EMBL/GenBank/DDBJ whole genome shotgun (WGS) entry which is preliminary data.</text>
</comment>
<dbReference type="InterPro" id="IPR010916">
    <property type="entry name" value="TonB_box_CS"/>
</dbReference>
<dbReference type="EMBL" id="ATBP01002812">
    <property type="protein sequence ID" value="ETR65446.1"/>
    <property type="molecule type" value="Genomic_DNA"/>
</dbReference>
<dbReference type="GO" id="GO:0044718">
    <property type="term" value="P:siderophore transmembrane transport"/>
    <property type="evidence" value="ECO:0007669"/>
    <property type="project" value="TreeGrafter"/>
</dbReference>
<dbReference type="Pfam" id="PF07715">
    <property type="entry name" value="Plug"/>
    <property type="match status" value="1"/>
</dbReference>
<organism evidence="5 6">
    <name type="scientific">Candidatus Magnetoglobus multicellularis str. Araruama</name>
    <dbReference type="NCBI Taxonomy" id="890399"/>
    <lineage>
        <taxon>Bacteria</taxon>
        <taxon>Pseudomonadati</taxon>
        <taxon>Thermodesulfobacteriota</taxon>
        <taxon>Desulfobacteria</taxon>
        <taxon>Desulfobacterales</taxon>
        <taxon>Desulfobacteraceae</taxon>
        <taxon>Candidatus Magnetoglobus</taxon>
    </lineage>
</organism>
<comment type="similarity">
    <text evidence="2">Belongs to the TonB-dependent receptor family.</text>
</comment>
<dbReference type="PROSITE" id="PS52016">
    <property type="entry name" value="TONB_DEPENDENT_REC_3"/>
    <property type="match status" value="1"/>
</dbReference>
<evidence type="ECO:0000313" key="5">
    <source>
        <dbReference type="EMBL" id="ETR65446.1"/>
    </source>
</evidence>
<evidence type="ECO:0000313" key="6">
    <source>
        <dbReference type="Proteomes" id="UP000189670"/>
    </source>
</evidence>
<proteinExistence type="inferred from homology"/>
<dbReference type="Proteomes" id="UP000189670">
    <property type="component" value="Unassembled WGS sequence"/>
</dbReference>